<evidence type="ECO:0000313" key="2">
    <source>
        <dbReference type="Proteomes" id="UP000244912"/>
    </source>
</evidence>
<dbReference type="InterPro" id="IPR021251">
    <property type="entry name" value="DUF2793"/>
</dbReference>
<dbReference type="RefSeq" id="WP_108893344.1">
    <property type="nucleotide sequence ID" value="NZ_ONZF01000002.1"/>
</dbReference>
<gene>
    <name evidence="1" type="ORF">PAA8504_01332</name>
</gene>
<dbReference type="Proteomes" id="UP000244912">
    <property type="component" value="Unassembled WGS sequence"/>
</dbReference>
<name>A0A2R8BTQ9_9RHOB</name>
<protein>
    <recommendedName>
        <fullName evidence="3">DUF2793 domain-containing protein</fullName>
    </recommendedName>
</protein>
<evidence type="ECO:0000313" key="1">
    <source>
        <dbReference type="EMBL" id="SPJ23520.1"/>
    </source>
</evidence>
<sequence>MSQNSAALSLPFIMPSQAQKHVTHNEALARLDVLVQLTVRSFATVTPPQTPSESEAHVVAGGATGAFAGHEGEIAACIGGGWVFLAPRPGWIAVSTTGELRVFTDAGWTGPATPTLSVGAGADSQNRLVVSGESTLFTHEGGDHRLTINKAATAATGSLVFQSDWSGRAEMGLAGEDAWSIKVSADGSTWITALRVDPATGTLSGAAIQSAPDDTTEGRLMRADYGYGPGNLLGDVSLSGGTPTGAVIQTGANADGRFTRFADGTQICTGSFSVAGVSLTTALAGGFAGTVPAIAFPAPFVGAPSVSATLSAGTQALVQGVDATSTQADLRLWSGVSGGVTVNGRLLAIGRWA</sequence>
<evidence type="ECO:0008006" key="3">
    <source>
        <dbReference type="Google" id="ProtNLM"/>
    </source>
</evidence>
<organism evidence="1 2">
    <name type="scientific">Palleronia abyssalis</name>
    <dbReference type="NCBI Taxonomy" id="1501240"/>
    <lineage>
        <taxon>Bacteria</taxon>
        <taxon>Pseudomonadati</taxon>
        <taxon>Pseudomonadota</taxon>
        <taxon>Alphaproteobacteria</taxon>
        <taxon>Rhodobacterales</taxon>
        <taxon>Roseobacteraceae</taxon>
        <taxon>Palleronia</taxon>
    </lineage>
</organism>
<dbReference type="AlphaFoldDB" id="A0A2R8BTQ9"/>
<dbReference type="OrthoDB" id="564699at2"/>
<proteinExistence type="predicted"/>
<keyword evidence="2" id="KW-1185">Reference proteome</keyword>
<reference evidence="1 2" key="1">
    <citation type="submission" date="2018-03" db="EMBL/GenBank/DDBJ databases">
        <authorList>
            <person name="Keele B.F."/>
        </authorList>
    </citation>
    <scope>NUCLEOTIDE SEQUENCE [LARGE SCALE GENOMIC DNA]</scope>
    <source>
        <strain evidence="1 2">CECT 8504</strain>
    </source>
</reference>
<accession>A0A2R8BTQ9</accession>
<dbReference type="Pfam" id="PF10983">
    <property type="entry name" value="DUF2793"/>
    <property type="match status" value="1"/>
</dbReference>
<dbReference type="EMBL" id="ONZF01000002">
    <property type="protein sequence ID" value="SPJ23520.1"/>
    <property type="molecule type" value="Genomic_DNA"/>
</dbReference>